<evidence type="ECO:0008006" key="3">
    <source>
        <dbReference type="Google" id="ProtNLM"/>
    </source>
</evidence>
<dbReference type="EMBL" id="JAILYJ010000019">
    <property type="protein sequence ID" value="MBY4632746.1"/>
    <property type="molecule type" value="Genomic_DNA"/>
</dbReference>
<dbReference type="RefSeq" id="WP_222141502.1">
    <property type="nucleotide sequence ID" value="NZ_JAILYI010000015.1"/>
</dbReference>
<organism evidence="1 2">
    <name type="scientific">Rhizobium croatiense</name>
    <dbReference type="NCBI Taxonomy" id="2867516"/>
    <lineage>
        <taxon>Bacteria</taxon>
        <taxon>Pseudomonadati</taxon>
        <taxon>Pseudomonadota</taxon>
        <taxon>Alphaproteobacteria</taxon>
        <taxon>Hyphomicrobiales</taxon>
        <taxon>Rhizobiaceae</taxon>
        <taxon>Rhizobium/Agrobacterium group</taxon>
        <taxon>Rhizobium</taxon>
    </lineage>
</organism>
<evidence type="ECO:0000313" key="2">
    <source>
        <dbReference type="Proteomes" id="UP000733858"/>
    </source>
</evidence>
<keyword evidence="2" id="KW-1185">Reference proteome</keyword>
<comment type="caution">
    <text evidence="1">The sequence shown here is derived from an EMBL/GenBank/DDBJ whole genome shotgun (WGS) entry which is preliminary data.</text>
</comment>
<reference evidence="1 2" key="1">
    <citation type="submission" date="2021-08" db="EMBL/GenBank/DDBJ databases">
        <title>Rhizobium croatiense sp. nov. and Rhizobium redzepovicii sp. nov., two new species isolated from nodules of Phaseolus vulgaris in Croatia.</title>
        <authorList>
            <person name="Rajnovic I."/>
            <person name="Ramirez-Bahena M.H."/>
            <person name="Kajic S."/>
            <person name="Igual M.J."/>
            <person name="Peix A."/>
            <person name="Velazquez E."/>
            <person name="Sikora S."/>
        </authorList>
    </citation>
    <scope>NUCLEOTIDE SEQUENCE [LARGE SCALE GENOMIC DNA]</scope>
    <source>
        <strain evidence="1 2">13T</strain>
    </source>
</reference>
<dbReference type="Proteomes" id="UP000733858">
    <property type="component" value="Unassembled WGS sequence"/>
</dbReference>
<evidence type="ECO:0000313" key="1">
    <source>
        <dbReference type="EMBL" id="MBY4632746.1"/>
    </source>
</evidence>
<sequence>MRIVVRNSPTHVLTELSDREAVALRAWYGNAASNADEAIALSVIRRVKVMDGWIECDCLEAQHQPLLAPIRQERTFTLRRLTPKDNAPGRHAERPNHALACPFHVDKDASPALIDRSYHLRPLPKSERSYINALPAIPDRLADVSGHEPSRSSERNDRPSRLGGVLWRMLDKAGTNVIPPLQDGVVEFTLANQLFRLRSAARELRVLRTWTLNALLSTWGPDYWNSESRWQQLLASSRRDWPEGLRRTGFMLLFSTSVSTQAIMPASTSRTIEILSKVRQPLRGDPANRGPFLTLLNVDFQEDDEGPVRAVQAYAQPVYNGDTLFPVESGFERDVSHLLFWLQRSLFDAAPELRISIIKPLFAMETPIGLCRPDFVLETTYRDQPPRRLLVEAFGMETEEYRNAKEKTIPRMKHLGPIFAISPEDLTEANSERTGRRLQAWVVDKIGNGRDCAGTDGR</sequence>
<accession>A0ABS7M7B0</accession>
<gene>
    <name evidence="1" type="ORF">K6M89_26085</name>
</gene>
<protein>
    <recommendedName>
        <fullName evidence="3">DUF1173 family protein</fullName>
    </recommendedName>
</protein>
<name>A0ABS7M7B0_9HYPH</name>
<proteinExistence type="predicted"/>